<evidence type="ECO:0000313" key="5">
    <source>
        <dbReference type="Proteomes" id="UP000236642"/>
    </source>
</evidence>
<dbReference type="InterPro" id="IPR029046">
    <property type="entry name" value="LolA/LolB/LppX"/>
</dbReference>
<dbReference type="Gene3D" id="2.50.20.20">
    <property type="match status" value="1"/>
</dbReference>
<dbReference type="SUPFAM" id="SSF89392">
    <property type="entry name" value="Prokaryotic lipoproteins and lipoprotein localization factors"/>
    <property type="match status" value="1"/>
</dbReference>
<proteinExistence type="inferred from homology"/>
<dbReference type="CDD" id="cd16334">
    <property type="entry name" value="LppX-like"/>
    <property type="match status" value="1"/>
</dbReference>
<keyword evidence="3" id="KW-1003">Cell membrane</keyword>
<dbReference type="Pfam" id="PF07161">
    <property type="entry name" value="LppX_LprAFG"/>
    <property type="match status" value="1"/>
</dbReference>
<evidence type="ECO:0008006" key="6">
    <source>
        <dbReference type="Google" id="ProtNLM"/>
    </source>
</evidence>
<dbReference type="Proteomes" id="UP000236642">
    <property type="component" value="Unassembled WGS sequence"/>
</dbReference>
<reference evidence="5" key="1">
    <citation type="submission" date="2017-09" db="EMBL/GenBank/DDBJ databases">
        <title>Metaegenomics of thermophilic ammonia-oxidizing enrichment culture.</title>
        <authorList>
            <person name="Kato S."/>
            <person name="Suzuki K."/>
        </authorList>
    </citation>
    <scope>NUCLEOTIDE SEQUENCE [LARGE SCALE GENOMIC DNA]</scope>
</reference>
<sequence>MSRGWIRRIAVVGILLLGCRRPEPTPILSASEILARAAEAMARTRSVHFVLERTGAPEYLDTARTMMLRRVEGAVVQPDRLQGVARIFSLGVITEIRVLRIGDRVWIALSGVGRWEALSPDRGVVIDPRVFFDAEQGLPALMARAPLTGVRLETLEGIRVYHLYGELDSGPLAGWSAGMITGRLQADLWVDAGSFRILRVRLVERDSDPQDPTVWQLALSDFDRPVEIREPGGS</sequence>
<dbReference type="GO" id="GO:0030313">
    <property type="term" value="C:cell envelope"/>
    <property type="evidence" value="ECO:0007669"/>
    <property type="project" value="UniProtKB-SubCell"/>
</dbReference>
<evidence type="ECO:0000256" key="1">
    <source>
        <dbReference type="ARBA" id="ARBA00004196"/>
    </source>
</evidence>
<comment type="subcellular location">
    <subcellularLocation>
        <location evidence="1">Cell envelope</location>
    </subcellularLocation>
</comment>
<gene>
    <name evidence="4" type="ORF">HRbin22_00959</name>
</gene>
<dbReference type="InterPro" id="IPR009830">
    <property type="entry name" value="LppX/LprAFG"/>
</dbReference>
<comment type="similarity">
    <text evidence="2">Belongs to the LppX/LprAFG lipoprotein family.</text>
</comment>
<protein>
    <recommendedName>
        <fullName evidence="6">LppX_LprAFG lipoprotein</fullName>
    </recommendedName>
</protein>
<dbReference type="EMBL" id="BEHY01000016">
    <property type="protein sequence ID" value="GBD08718.1"/>
    <property type="molecule type" value="Genomic_DNA"/>
</dbReference>
<name>A0A2H5Y5Y7_9CHLR</name>
<evidence type="ECO:0000256" key="3">
    <source>
        <dbReference type="ARBA" id="ARBA00022475"/>
    </source>
</evidence>
<evidence type="ECO:0000313" key="4">
    <source>
        <dbReference type="EMBL" id="GBD08718.1"/>
    </source>
</evidence>
<dbReference type="AlphaFoldDB" id="A0A2H5Y5Y7"/>
<keyword evidence="3" id="KW-0472">Membrane</keyword>
<organism evidence="4 5">
    <name type="scientific">Candidatus Thermoflexus japonica</name>
    <dbReference type="NCBI Taxonomy" id="2035417"/>
    <lineage>
        <taxon>Bacteria</taxon>
        <taxon>Bacillati</taxon>
        <taxon>Chloroflexota</taxon>
        <taxon>Thermoflexia</taxon>
        <taxon>Thermoflexales</taxon>
        <taxon>Thermoflexaceae</taxon>
        <taxon>Thermoflexus</taxon>
    </lineage>
</organism>
<comment type="caution">
    <text evidence="4">The sequence shown here is derived from an EMBL/GenBank/DDBJ whole genome shotgun (WGS) entry which is preliminary data.</text>
</comment>
<evidence type="ECO:0000256" key="2">
    <source>
        <dbReference type="ARBA" id="ARBA00009194"/>
    </source>
</evidence>
<dbReference type="PROSITE" id="PS51257">
    <property type="entry name" value="PROKAR_LIPOPROTEIN"/>
    <property type="match status" value="1"/>
</dbReference>
<accession>A0A2H5Y5Y7</accession>